<sequence length="381" mass="44158">MNNVFCMNIFHPCLFTKVKKKKKEKVPQRRGKSIGRLDYVKPTYEELFYMRIIYEDIRTVNNVVHETCREACFKLGLLKYNGEYVEAIKEDHDSMSNNCKPKHYLILKKILKRNKRSYNIDILTYDFEGLFSSLKDEQRQVFNTIIEVIDGNKGGVFFLNGYGGTSKTFVWRTLTSTIHSIRDLVLILWRTLTSTIHSQGNIILTVVFKIALILLPSSRITHSRFGIPIDVNQHSTCKINLNEVFGGKVFVFGDDNQLRELANWILEIRNGESKRPNDSEEDIEIPNDLLFDKHTDPISPIVKSTYHVMKINDYMLSLIPSDGKVYYYANSIYPTKRQHCVPNHLNQYEFLNSLTSLGLPNHELKLKVGVPIMLLKNIDQS</sequence>
<dbReference type="InterPro" id="IPR027417">
    <property type="entry name" value="P-loop_NTPase"/>
</dbReference>
<organism evidence="4 5">
    <name type="scientific">Mucuna pruriens</name>
    <name type="common">Velvet bean</name>
    <name type="synonym">Dolichos pruriens</name>
    <dbReference type="NCBI Taxonomy" id="157652"/>
    <lineage>
        <taxon>Eukaryota</taxon>
        <taxon>Viridiplantae</taxon>
        <taxon>Streptophyta</taxon>
        <taxon>Embryophyta</taxon>
        <taxon>Tracheophyta</taxon>
        <taxon>Spermatophyta</taxon>
        <taxon>Magnoliopsida</taxon>
        <taxon>eudicotyledons</taxon>
        <taxon>Gunneridae</taxon>
        <taxon>Pentapetalae</taxon>
        <taxon>rosids</taxon>
        <taxon>fabids</taxon>
        <taxon>Fabales</taxon>
        <taxon>Fabaceae</taxon>
        <taxon>Papilionoideae</taxon>
        <taxon>50 kb inversion clade</taxon>
        <taxon>NPAAA clade</taxon>
        <taxon>indigoferoid/millettioid clade</taxon>
        <taxon>Phaseoleae</taxon>
        <taxon>Mucuna</taxon>
    </lineage>
</organism>
<dbReference type="GO" id="GO:0006281">
    <property type="term" value="P:DNA repair"/>
    <property type="evidence" value="ECO:0007669"/>
    <property type="project" value="UniProtKB-KW"/>
</dbReference>
<keyword evidence="5" id="KW-1185">Reference proteome</keyword>
<dbReference type="EC" id="5.6.2.3" evidence="1"/>
<evidence type="ECO:0000259" key="3">
    <source>
        <dbReference type="Pfam" id="PF21530"/>
    </source>
</evidence>
<dbReference type="Proteomes" id="UP000257109">
    <property type="component" value="Unassembled WGS sequence"/>
</dbReference>
<dbReference type="EMBL" id="QJKJ01002062">
    <property type="protein sequence ID" value="RDY04522.1"/>
    <property type="molecule type" value="Genomic_DNA"/>
</dbReference>
<dbReference type="GO" id="GO:0006310">
    <property type="term" value="P:DNA recombination"/>
    <property type="evidence" value="ECO:0007669"/>
    <property type="project" value="UniProtKB-KW"/>
</dbReference>
<dbReference type="Gene3D" id="3.40.50.300">
    <property type="entry name" value="P-loop containing nucleotide triphosphate hydrolases"/>
    <property type="match status" value="1"/>
</dbReference>
<keyword evidence="1" id="KW-0547">Nucleotide-binding</keyword>
<comment type="similarity">
    <text evidence="1">Belongs to the helicase family.</text>
</comment>
<proteinExistence type="inferred from homology"/>
<dbReference type="PANTHER" id="PTHR10492">
    <property type="match status" value="1"/>
</dbReference>
<reference evidence="4" key="1">
    <citation type="submission" date="2018-05" db="EMBL/GenBank/DDBJ databases">
        <title>Draft genome of Mucuna pruriens seed.</title>
        <authorList>
            <person name="Nnadi N.E."/>
            <person name="Vos R."/>
            <person name="Hasami M.H."/>
            <person name="Devisetty U.K."/>
            <person name="Aguiy J.C."/>
        </authorList>
    </citation>
    <scope>NUCLEOTIDE SEQUENCE [LARGE SCALE GENOMIC DNA]</scope>
    <source>
        <strain evidence="4">JCA_2017</strain>
    </source>
</reference>
<dbReference type="InterPro" id="IPR049163">
    <property type="entry name" value="Pif1-like_2B_dom"/>
</dbReference>
<feature type="domain" description="DNA helicase Pif1-like DEAD-box helicase" evidence="2">
    <location>
        <begin position="134"/>
        <end position="186"/>
    </location>
</feature>
<dbReference type="GO" id="GO:0016887">
    <property type="term" value="F:ATP hydrolysis activity"/>
    <property type="evidence" value="ECO:0007669"/>
    <property type="project" value="RHEA"/>
</dbReference>
<dbReference type="GO" id="GO:0005524">
    <property type="term" value="F:ATP binding"/>
    <property type="evidence" value="ECO:0007669"/>
    <property type="project" value="UniProtKB-KW"/>
</dbReference>
<dbReference type="Pfam" id="PF05970">
    <property type="entry name" value="PIF1"/>
    <property type="match status" value="2"/>
</dbReference>
<dbReference type="AlphaFoldDB" id="A0A371HP70"/>
<evidence type="ECO:0000313" key="5">
    <source>
        <dbReference type="Proteomes" id="UP000257109"/>
    </source>
</evidence>
<keyword evidence="1" id="KW-0234">DNA repair</keyword>
<name>A0A371HP70_MUCPR</name>
<keyword evidence="1" id="KW-0227">DNA damage</keyword>
<evidence type="ECO:0000259" key="2">
    <source>
        <dbReference type="Pfam" id="PF05970"/>
    </source>
</evidence>
<accession>A0A371HP70</accession>
<keyword evidence="1" id="KW-0378">Hydrolase</keyword>
<evidence type="ECO:0000313" key="4">
    <source>
        <dbReference type="EMBL" id="RDY04522.1"/>
    </source>
</evidence>
<dbReference type="STRING" id="157652.A0A371HP70"/>
<dbReference type="GO" id="GO:0043139">
    <property type="term" value="F:5'-3' DNA helicase activity"/>
    <property type="evidence" value="ECO:0007669"/>
    <property type="project" value="UniProtKB-EC"/>
</dbReference>
<feature type="domain" description="DNA helicase Pif1-like 2B" evidence="3">
    <location>
        <begin position="349"/>
        <end position="381"/>
    </location>
</feature>
<keyword evidence="1" id="KW-0347">Helicase</keyword>
<dbReference type="GO" id="GO:0000723">
    <property type="term" value="P:telomere maintenance"/>
    <property type="evidence" value="ECO:0007669"/>
    <property type="project" value="InterPro"/>
</dbReference>
<gene>
    <name evidence="4" type="ORF">CR513_11765</name>
</gene>
<dbReference type="OrthoDB" id="1426881at2759"/>
<protein>
    <recommendedName>
        <fullName evidence="1">ATP-dependent DNA helicase</fullName>
        <ecNumber evidence="1">5.6.2.3</ecNumber>
    </recommendedName>
</protein>
<keyword evidence="1" id="KW-0233">DNA recombination</keyword>
<evidence type="ECO:0000256" key="1">
    <source>
        <dbReference type="RuleBase" id="RU363044"/>
    </source>
</evidence>
<dbReference type="PANTHER" id="PTHR10492:SF101">
    <property type="entry name" value="ATP-DEPENDENT DNA HELICASE"/>
    <property type="match status" value="1"/>
</dbReference>
<comment type="cofactor">
    <cofactor evidence="1">
        <name>Mg(2+)</name>
        <dbReference type="ChEBI" id="CHEBI:18420"/>
    </cofactor>
</comment>
<feature type="non-terminal residue" evidence="4">
    <location>
        <position position="1"/>
    </location>
</feature>
<comment type="caution">
    <text evidence="4">The sequence shown here is derived from an EMBL/GenBank/DDBJ whole genome shotgun (WGS) entry which is preliminary data.</text>
</comment>
<comment type="catalytic activity">
    <reaction evidence="1">
        <text>ATP + H2O = ADP + phosphate + H(+)</text>
        <dbReference type="Rhea" id="RHEA:13065"/>
        <dbReference type="ChEBI" id="CHEBI:15377"/>
        <dbReference type="ChEBI" id="CHEBI:15378"/>
        <dbReference type="ChEBI" id="CHEBI:30616"/>
        <dbReference type="ChEBI" id="CHEBI:43474"/>
        <dbReference type="ChEBI" id="CHEBI:456216"/>
        <dbReference type="EC" id="5.6.2.3"/>
    </reaction>
</comment>
<feature type="domain" description="DNA helicase Pif1-like DEAD-box helicase" evidence="2">
    <location>
        <begin position="187"/>
        <end position="240"/>
    </location>
</feature>
<dbReference type="InterPro" id="IPR010285">
    <property type="entry name" value="DNA_helicase_pif1-like_DEAD"/>
</dbReference>
<keyword evidence="1" id="KW-0067">ATP-binding</keyword>
<dbReference type="Pfam" id="PF21530">
    <property type="entry name" value="Pif1_2B_dom"/>
    <property type="match status" value="1"/>
</dbReference>